<evidence type="ECO:0000256" key="9">
    <source>
        <dbReference type="ARBA" id="ARBA00022801"/>
    </source>
</evidence>
<evidence type="ECO:0000256" key="12">
    <source>
        <dbReference type="ARBA" id="ARBA00023145"/>
    </source>
</evidence>
<evidence type="ECO:0000256" key="5">
    <source>
        <dbReference type="ARBA" id="ARBA00022670"/>
    </source>
</evidence>
<dbReference type="STRING" id="420778.A0A1S8BKN9"/>
<gene>
    <name evidence="17" type="ORF">BK809_0002762</name>
</gene>
<evidence type="ECO:0000256" key="4">
    <source>
        <dbReference type="ARBA" id="ARBA00022525"/>
    </source>
</evidence>
<evidence type="ECO:0000256" key="15">
    <source>
        <dbReference type="RuleBase" id="RU361126"/>
    </source>
</evidence>
<feature type="active site" evidence="13">
    <location>
        <position position="305"/>
    </location>
</feature>
<keyword evidence="4 15" id="KW-0964">Secreted</keyword>
<dbReference type="OrthoDB" id="412874at2759"/>
<dbReference type="InterPro" id="IPR029463">
    <property type="entry name" value="Lys_MEP"/>
</dbReference>
<dbReference type="GO" id="GO:0006508">
    <property type="term" value="P:proteolysis"/>
    <property type="evidence" value="ECO:0007669"/>
    <property type="project" value="UniProtKB-KW"/>
</dbReference>
<keyword evidence="8 15" id="KW-0732">Signal</keyword>
<dbReference type="SMART" id="SM01351">
    <property type="entry name" value="Aspzincin_M35"/>
    <property type="match status" value="1"/>
</dbReference>
<evidence type="ECO:0000256" key="11">
    <source>
        <dbReference type="ARBA" id="ARBA00023049"/>
    </source>
</evidence>
<dbReference type="EMBL" id="MSZU01000075">
    <property type="protein sequence ID" value="OMP88005.1"/>
    <property type="molecule type" value="Genomic_DNA"/>
</dbReference>
<dbReference type="Gene3D" id="3.40.390.10">
    <property type="entry name" value="Collagenase (Catalytic Domain)"/>
    <property type="match status" value="1"/>
</dbReference>
<protein>
    <recommendedName>
        <fullName evidence="15">Neutral protease 2</fullName>
        <ecNumber evidence="15">3.4.24.39</ecNumber>
    </recommendedName>
    <alternativeName>
        <fullName evidence="15">Deuterolysin</fullName>
    </alternativeName>
</protein>
<evidence type="ECO:0000256" key="13">
    <source>
        <dbReference type="PIRSR" id="PIRSR601384-1"/>
    </source>
</evidence>
<dbReference type="InterPro" id="IPR001384">
    <property type="entry name" value="Peptidase_M35"/>
</dbReference>
<feature type="signal peptide" evidence="15">
    <location>
        <begin position="1"/>
        <end position="16"/>
    </location>
</feature>
<dbReference type="GO" id="GO:0005576">
    <property type="term" value="C:extracellular region"/>
    <property type="evidence" value="ECO:0007669"/>
    <property type="project" value="UniProtKB-SubCell"/>
</dbReference>
<organism evidence="17 18">
    <name type="scientific">Diplodia seriata</name>
    <dbReference type="NCBI Taxonomy" id="420778"/>
    <lineage>
        <taxon>Eukaryota</taxon>
        <taxon>Fungi</taxon>
        <taxon>Dikarya</taxon>
        <taxon>Ascomycota</taxon>
        <taxon>Pezizomycotina</taxon>
        <taxon>Dothideomycetes</taxon>
        <taxon>Dothideomycetes incertae sedis</taxon>
        <taxon>Botryosphaeriales</taxon>
        <taxon>Botryosphaeriaceae</taxon>
        <taxon>Diplodia</taxon>
    </lineage>
</organism>
<keyword evidence="10 14" id="KW-0862">Zinc</keyword>
<comment type="cofactor">
    <cofactor evidence="14 15">
        <name>Zn(2+)</name>
        <dbReference type="ChEBI" id="CHEBI:29105"/>
    </cofactor>
    <text evidence="14 15">Binds 1 zinc ion per subunit.</text>
</comment>
<name>A0A1S8BKN9_9PEZI</name>
<evidence type="ECO:0000256" key="7">
    <source>
        <dbReference type="ARBA" id="ARBA00022723"/>
    </source>
</evidence>
<reference evidence="17 18" key="1">
    <citation type="submission" date="2017-01" db="EMBL/GenBank/DDBJ databases">
        <title>Draft genome sequence of Diplodia seriata F98.1, a fungal species involved in grapevine trunk diseases.</title>
        <authorList>
            <person name="Robert-Siegwald G."/>
            <person name="Vallet J."/>
            <person name="Abou-Mansour E."/>
            <person name="Xu J."/>
            <person name="Rey P."/>
            <person name="Bertsch C."/>
            <person name="Rego C."/>
            <person name="Larignon P."/>
            <person name="Fontaine F."/>
            <person name="Lebrun M.-H."/>
        </authorList>
    </citation>
    <scope>NUCLEOTIDE SEQUENCE [LARGE SCALE GENOMIC DNA]</scope>
    <source>
        <strain evidence="17 18">F98.1</strain>
    </source>
</reference>
<dbReference type="SUPFAM" id="SSF55486">
    <property type="entry name" value="Metalloproteases ('zincins'), catalytic domain"/>
    <property type="match status" value="1"/>
</dbReference>
<feature type="chain" id="PRO_5011814148" description="Neutral protease 2" evidence="15">
    <location>
        <begin position="17"/>
        <end position="364"/>
    </location>
</feature>
<dbReference type="GO" id="GO:0004222">
    <property type="term" value="F:metalloendopeptidase activity"/>
    <property type="evidence" value="ECO:0007669"/>
    <property type="project" value="InterPro"/>
</dbReference>
<dbReference type="AlphaFoldDB" id="A0A1S8BKN9"/>
<dbReference type="InterPro" id="IPR024079">
    <property type="entry name" value="MetalloPept_cat_dom_sf"/>
</dbReference>
<dbReference type="InterPro" id="IPR050414">
    <property type="entry name" value="Fungal_M35_metalloproteases"/>
</dbReference>
<feature type="binding site" evidence="14">
    <location>
        <position position="304"/>
    </location>
    <ligand>
        <name>Zn(2+)</name>
        <dbReference type="ChEBI" id="CHEBI:29105"/>
        <note>catalytic</note>
    </ligand>
</feature>
<dbReference type="PANTHER" id="PTHR37016:SF2">
    <property type="entry name" value="NEUTRAL PROTEASE 2 HOMOLOG SNOG_02177"/>
    <property type="match status" value="1"/>
</dbReference>
<feature type="binding site" evidence="14">
    <location>
        <position position="308"/>
    </location>
    <ligand>
        <name>Zn(2+)</name>
        <dbReference type="ChEBI" id="CHEBI:29105"/>
        <note>catalytic</note>
    </ligand>
</feature>
<comment type="similarity">
    <text evidence="3 15">Belongs to the peptidase M35 family.</text>
</comment>
<keyword evidence="9 15" id="KW-0378">Hydrolase</keyword>
<keyword evidence="6 15" id="KW-0165">Cleavage on pair of basic residues</keyword>
<evidence type="ECO:0000256" key="6">
    <source>
        <dbReference type="ARBA" id="ARBA00022685"/>
    </source>
</evidence>
<comment type="caution">
    <text evidence="17">The sequence shown here is derived from an EMBL/GenBank/DDBJ whole genome shotgun (WGS) entry which is preliminary data.</text>
</comment>
<proteinExistence type="inferred from homology"/>
<evidence type="ECO:0000259" key="16">
    <source>
        <dbReference type="SMART" id="SM01351"/>
    </source>
</evidence>
<evidence type="ECO:0000313" key="18">
    <source>
        <dbReference type="Proteomes" id="UP000190776"/>
    </source>
</evidence>
<comment type="subcellular location">
    <subcellularLocation>
        <location evidence="2 15">Secreted</location>
    </subcellularLocation>
</comment>
<accession>A0A1S8BKN9</accession>
<evidence type="ECO:0000256" key="3">
    <source>
        <dbReference type="ARBA" id="ARBA00010279"/>
    </source>
</evidence>
<dbReference type="PRINTS" id="PR00768">
    <property type="entry name" value="DEUTEROLYSIN"/>
</dbReference>
<keyword evidence="11 15" id="KW-0482">Metalloprotease</keyword>
<feature type="binding site" evidence="14">
    <location>
        <position position="317"/>
    </location>
    <ligand>
        <name>Zn(2+)</name>
        <dbReference type="ChEBI" id="CHEBI:29105"/>
        <note>catalytic</note>
    </ligand>
</feature>
<keyword evidence="5 15" id="KW-0645">Protease</keyword>
<sequence length="364" mass="38450">MKFIAGLSFLASLAAAASVDVNKRDTPLDVKLELLGNTGVKASITNTGASALKLFKVGTLLDEQPVEKVEVHAADRQVTFDGIRYQISTQGLTDEAFRSIAAGETIEVEFDAAETHDLSEGGAVELLSQGAFSYADADSTTIAGVVPFTSNVVSTSVDGAAAKAVHESFHEKVKRTIVQSSCTGSQGTATRNAISACRSLASRAQTAASSGSASKFQEYFKTTSASTRSTVAAVFGRIVSECGSTTSGVSRYYCNDVLGACSSGVLAYTQPATSVMVNCPLFFSALSPTSSTCHDQDQQTTILHEMTHLTQIKGTSDYNGYGYNFVRSLSAAQNLNHADTYTLYAQGELDDPSLFLLVCENFLC</sequence>
<keyword evidence="7 14" id="KW-0479">Metal-binding</keyword>
<evidence type="ECO:0000256" key="1">
    <source>
        <dbReference type="ARBA" id="ARBA00001187"/>
    </source>
</evidence>
<dbReference type="CDD" id="cd11008">
    <property type="entry name" value="M35_deuterolysin_like"/>
    <property type="match status" value="1"/>
</dbReference>
<dbReference type="EC" id="3.4.24.39" evidence="15"/>
<evidence type="ECO:0000256" key="2">
    <source>
        <dbReference type="ARBA" id="ARBA00004613"/>
    </source>
</evidence>
<dbReference type="GO" id="GO:0046872">
    <property type="term" value="F:metal ion binding"/>
    <property type="evidence" value="ECO:0007669"/>
    <property type="project" value="UniProtKB-KW"/>
</dbReference>
<evidence type="ECO:0000256" key="14">
    <source>
        <dbReference type="PIRSR" id="PIRSR601384-2"/>
    </source>
</evidence>
<dbReference type="PANTHER" id="PTHR37016">
    <property type="match status" value="1"/>
</dbReference>
<dbReference type="Gene3D" id="2.60.40.2970">
    <property type="match status" value="1"/>
</dbReference>
<comment type="function">
    <text evidence="15">Secreted metalloproteinase that allows assimilation of proteinaceous substrates. Shows high activities on basic nuclear substrates such as histone and protamine.</text>
</comment>
<evidence type="ECO:0000313" key="17">
    <source>
        <dbReference type="EMBL" id="OMP88005.1"/>
    </source>
</evidence>
<keyword evidence="12" id="KW-0865">Zymogen</keyword>
<feature type="domain" description="Lysine-specific metallo-endopeptidase" evidence="16">
    <location>
        <begin position="204"/>
        <end position="346"/>
    </location>
</feature>
<evidence type="ECO:0000256" key="8">
    <source>
        <dbReference type="ARBA" id="ARBA00022729"/>
    </source>
</evidence>
<dbReference type="Pfam" id="PF02102">
    <property type="entry name" value="Peptidase_M35"/>
    <property type="match status" value="1"/>
</dbReference>
<dbReference type="Proteomes" id="UP000190776">
    <property type="component" value="Unassembled WGS sequence"/>
</dbReference>
<comment type="catalytic activity">
    <reaction evidence="1 15">
        <text>Preferential cleavage of bonds with hydrophobic residues in P1'. Also 3-Asn-|-Gln-4 and 8-Gly-|-Ser-9 bonds in insulin B chain.</text>
        <dbReference type="EC" id="3.4.24.39"/>
    </reaction>
</comment>
<evidence type="ECO:0000256" key="10">
    <source>
        <dbReference type="ARBA" id="ARBA00022833"/>
    </source>
</evidence>